<sequence>FICEASVGIDRSCPLTVQIDITIRGQLGIAPPSRACTVKMQLMVLAVECGSTDRQISTPPQLRQPSPAATQLLVSAKRSAETRSLHLEQHLGTSLQVRTLID</sequence>
<dbReference type="ExpressionAtlas" id="F7BB71">
    <property type="expression patterns" value="baseline and differential"/>
</dbReference>
<proteinExistence type="predicted"/>
<evidence type="ECO:0000313" key="1">
    <source>
        <dbReference type="Ensembl" id="ENSMUSP00000130671.2"/>
    </source>
</evidence>
<dbReference type="Bgee" id="ENSMUSG00000030259">
    <property type="expression patterns" value="Expressed in gastrula and 246 other cell types or tissues"/>
</dbReference>
<keyword evidence="3" id="KW-1185">Reference proteome</keyword>
<reference evidence="1 3" key="2">
    <citation type="journal article" date="2011" name="PLoS Biol.">
        <title>Modernizing reference genome assemblies.</title>
        <authorList>
            <person name="Church D.M."/>
            <person name="Schneider V.A."/>
            <person name="Graves T."/>
            <person name="Auger K."/>
            <person name="Cunningham F."/>
            <person name="Bouk N."/>
            <person name="Chen H.C."/>
            <person name="Agarwala R."/>
            <person name="McLaren W.M."/>
            <person name="Ritchie G.R."/>
            <person name="Albracht D."/>
            <person name="Kremitzki M."/>
            <person name="Rock S."/>
            <person name="Kotkiewicz H."/>
            <person name="Kremitzki C."/>
            <person name="Wollam A."/>
            <person name="Trani L."/>
            <person name="Fulton L."/>
            <person name="Fulton R."/>
            <person name="Matthews L."/>
            <person name="Whitehead S."/>
            <person name="Chow W."/>
            <person name="Torrance J."/>
            <person name="Dunn M."/>
            <person name="Harden G."/>
            <person name="Threadgold G."/>
            <person name="Wood J."/>
            <person name="Collins J."/>
            <person name="Heath P."/>
            <person name="Griffiths G."/>
            <person name="Pelan S."/>
            <person name="Grafham D."/>
            <person name="Eichler E.E."/>
            <person name="Weinstock G."/>
            <person name="Mardis E.R."/>
            <person name="Wilson R.K."/>
            <person name="Howe K."/>
            <person name="Flicek P."/>
            <person name="Hubbard T."/>
        </authorList>
    </citation>
    <scope>NUCLEOTIDE SEQUENCE [LARGE SCALE GENOMIC DNA]</scope>
    <source>
        <strain evidence="1 3">C57BL/6J</strain>
    </source>
</reference>
<evidence type="ECO:0000313" key="2">
    <source>
        <dbReference type="MGI" id="MGI:1918573"/>
    </source>
</evidence>
<dbReference type="VEuPathDB" id="HostDB:ENSMUSG00000030259"/>
<reference evidence="1 3" key="1">
    <citation type="journal article" date="2009" name="PLoS Biol.">
        <title>Lineage-specific biology revealed by a finished genome assembly of the mouse.</title>
        <authorList>
            <consortium name="Mouse Genome Sequencing Consortium"/>
            <person name="Church D.M."/>
            <person name="Goodstadt L."/>
            <person name="Hillier L.W."/>
            <person name="Zody M.C."/>
            <person name="Goldstein S."/>
            <person name="She X."/>
            <person name="Bult C.J."/>
            <person name="Agarwala R."/>
            <person name="Cherry J.L."/>
            <person name="DiCuccio M."/>
            <person name="Hlavina W."/>
            <person name="Kapustin Y."/>
            <person name="Meric P."/>
            <person name="Maglott D."/>
            <person name="Birtle Z."/>
            <person name="Marques A.C."/>
            <person name="Graves T."/>
            <person name="Zhou S."/>
            <person name="Teague B."/>
            <person name="Potamousis K."/>
            <person name="Churas C."/>
            <person name="Place M."/>
            <person name="Herschleb J."/>
            <person name="Runnheim R."/>
            <person name="Forrest D."/>
            <person name="Amos-Landgraf J."/>
            <person name="Schwartz D.C."/>
            <person name="Cheng Z."/>
            <person name="Lindblad-Toh K."/>
            <person name="Eichler E.E."/>
            <person name="Ponting C.P."/>
        </authorList>
    </citation>
    <scope>NUCLEOTIDE SEQUENCE [LARGE SCALE GENOMIC DNA]</scope>
    <source>
        <strain evidence="1 3">C57BL/6J</strain>
    </source>
</reference>
<organism evidence="1 3">
    <name type="scientific">Mus musculus</name>
    <name type="common">Mouse</name>
    <dbReference type="NCBI Taxonomy" id="10090"/>
    <lineage>
        <taxon>Eukaryota</taxon>
        <taxon>Metazoa</taxon>
        <taxon>Chordata</taxon>
        <taxon>Craniata</taxon>
        <taxon>Vertebrata</taxon>
        <taxon>Euteleostomi</taxon>
        <taxon>Mammalia</taxon>
        <taxon>Eutheria</taxon>
        <taxon>Euarchontoglires</taxon>
        <taxon>Glires</taxon>
        <taxon>Rodentia</taxon>
        <taxon>Myomorpha</taxon>
        <taxon>Muroidea</taxon>
        <taxon>Muridae</taxon>
        <taxon>Murinae</taxon>
        <taxon>Mus</taxon>
        <taxon>Mus</taxon>
    </lineage>
</organism>
<reference evidence="1" key="3">
    <citation type="submission" date="2025-08" db="UniProtKB">
        <authorList>
            <consortium name="Ensembl"/>
        </authorList>
    </citation>
    <scope>IDENTIFICATION</scope>
    <source>
        <strain evidence="1">C57BL/6J</strain>
    </source>
</reference>
<protein>
    <submittedName>
        <fullName evidence="1">Ras association (RalGDS/AF-6) domain family (N-terminal) member 8</fullName>
    </submittedName>
</protein>
<accession>F7BB71</accession>
<dbReference type="Antibodypedia" id="24278">
    <property type="antibodies" value="368 antibodies from 31 providers"/>
</dbReference>
<dbReference type="GeneTree" id="ENSGT00950000182839"/>
<dbReference type="Ensembl" id="ENSMUST00000058538.7">
    <property type="protein sequence ID" value="ENSMUSP00000130671.2"/>
    <property type="gene ID" value="ENSMUSG00000030259.13"/>
</dbReference>
<evidence type="ECO:0000313" key="3">
    <source>
        <dbReference type="Proteomes" id="UP000000589"/>
    </source>
</evidence>
<reference evidence="1" key="4">
    <citation type="submission" date="2025-09" db="UniProtKB">
        <authorList>
            <consortium name="Ensembl"/>
        </authorList>
    </citation>
    <scope>IDENTIFICATION</scope>
    <source>
        <strain evidence="1">C57BL/6J</strain>
    </source>
</reference>
<name>F7BB71_MOUSE</name>
<dbReference type="Proteomes" id="UP000000589">
    <property type="component" value="Chromosome 6"/>
</dbReference>
<dbReference type="AlphaFoldDB" id="F7BB71"/>
<dbReference type="HOGENOM" id="CLU_2283876_0_0_1"/>
<dbReference type="MGI" id="MGI:1918573">
    <property type="gene designation" value="Rassf8"/>
</dbReference>
<gene>
    <name evidence="1 2" type="primary">Rassf8</name>
</gene>
<dbReference type="AGR" id="MGI:1918573"/>